<sequence length="541" mass="62339">MKYEDIRPLFERIWDQVYTFVPKDSEIEREVMKRDGFDLQQGSSKKQRLDQPTEETEEEAEAQGDSDQEVKELKLYMRIIPEEDIAIEAMPLAIKPLVIIDYKIVKEGKISTYHITRADGSTRRYISMINLHENIDKEDLETLWKLVKEKYGNTRPEEGYEIVLWGDLKVMFEPDIKTEVDLRKFSDIGAWEVPSFDKLEPQPQPLPNCPPLDTSLGTERGLKPPIKPQSPDSFRMKVLDNLTIHTPPSSLVASFHFRHLYCYYCPCIDDPKKHYGFKPGLLGHSGSLGVDFFKIGDDRYLIVPFPVFSIWKAFEGYTRDLGSFGEEIDETTDLHQHLSRLCSHRLETASQDTRDAVTIHPTTRWRIQSFPNALWVKVIKVLHGNEGGLDYQGCRFNGVWARIIGTSNYLPSKGIISLNSLHFCVGCGTCIRFWKDIWIGDSPLQIKYYKLYCLEQDKDCLIIDHVDNGQWKCNWYKADIGFRNMAYLRDLLTGISHIDINVDEDSCVWSMANDGVFTVRESRPIIESMLFSSLVPPTSLG</sequence>
<keyword evidence="2" id="KW-0808">Transferase</keyword>
<dbReference type="GO" id="GO:0003964">
    <property type="term" value="F:RNA-directed DNA polymerase activity"/>
    <property type="evidence" value="ECO:0007669"/>
    <property type="project" value="UniProtKB-KW"/>
</dbReference>
<name>A0A6L2L8W3_TANCI</name>
<dbReference type="EMBL" id="BKCJ010003769">
    <property type="protein sequence ID" value="GEU57062.1"/>
    <property type="molecule type" value="Genomic_DNA"/>
</dbReference>
<organism evidence="2">
    <name type="scientific">Tanacetum cinerariifolium</name>
    <name type="common">Dalmatian daisy</name>
    <name type="synonym">Chrysanthemum cinerariifolium</name>
    <dbReference type="NCBI Taxonomy" id="118510"/>
    <lineage>
        <taxon>Eukaryota</taxon>
        <taxon>Viridiplantae</taxon>
        <taxon>Streptophyta</taxon>
        <taxon>Embryophyta</taxon>
        <taxon>Tracheophyta</taxon>
        <taxon>Spermatophyta</taxon>
        <taxon>Magnoliopsida</taxon>
        <taxon>eudicotyledons</taxon>
        <taxon>Gunneridae</taxon>
        <taxon>Pentapetalae</taxon>
        <taxon>asterids</taxon>
        <taxon>campanulids</taxon>
        <taxon>Asterales</taxon>
        <taxon>Asteraceae</taxon>
        <taxon>Asteroideae</taxon>
        <taxon>Anthemideae</taxon>
        <taxon>Anthemidinae</taxon>
        <taxon>Tanacetum</taxon>
    </lineage>
</organism>
<keyword evidence="2" id="KW-0548">Nucleotidyltransferase</keyword>
<reference evidence="2" key="1">
    <citation type="journal article" date="2019" name="Sci. Rep.">
        <title>Draft genome of Tanacetum cinerariifolium, the natural source of mosquito coil.</title>
        <authorList>
            <person name="Yamashiro T."/>
            <person name="Shiraishi A."/>
            <person name="Satake H."/>
            <person name="Nakayama K."/>
        </authorList>
    </citation>
    <scope>NUCLEOTIDE SEQUENCE</scope>
</reference>
<comment type="caution">
    <text evidence="2">The sequence shown here is derived from an EMBL/GenBank/DDBJ whole genome shotgun (WGS) entry which is preliminary data.</text>
</comment>
<evidence type="ECO:0000313" key="2">
    <source>
        <dbReference type="EMBL" id="GEU57062.1"/>
    </source>
</evidence>
<evidence type="ECO:0000256" key="1">
    <source>
        <dbReference type="SAM" id="MobiDB-lite"/>
    </source>
</evidence>
<keyword evidence="2" id="KW-0695">RNA-directed DNA polymerase</keyword>
<accession>A0A6L2L8W3</accession>
<gene>
    <name evidence="2" type="ORF">Tci_029040</name>
</gene>
<dbReference type="AlphaFoldDB" id="A0A6L2L8W3"/>
<proteinExistence type="predicted"/>
<feature type="region of interest" description="Disordered" evidence="1">
    <location>
        <begin position="32"/>
        <end position="67"/>
    </location>
</feature>
<feature type="compositionally biased region" description="Acidic residues" evidence="1">
    <location>
        <begin position="52"/>
        <end position="67"/>
    </location>
</feature>
<protein>
    <submittedName>
        <fullName evidence="2">RNA-directed DNA polymerase, eukaryota, reverse transcriptase zinc-binding domain protein</fullName>
    </submittedName>
</protein>